<dbReference type="EMBL" id="BNJG01000002">
    <property type="protein sequence ID" value="GHO57562.1"/>
    <property type="molecule type" value="Genomic_DNA"/>
</dbReference>
<comment type="caution">
    <text evidence="4">The sequence shown here is derived from an EMBL/GenBank/DDBJ whole genome shotgun (WGS) entry which is preliminary data.</text>
</comment>
<evidence type="ECO:0000313" key="4">
    <source>
        <dbReference type="EMBL" id="GHO57562.1"/>
    </source>
</evidence>
<dbReference type="SUPFAM" id="SSF55729">
    <property type="entry name" value="Acyl-CoA N-acyltransferases (Nat)"/>
    <property type="match status" value="1"/>
</dbReference>
<accession>A0ABQ3UY18</accession>
<dbReference type="PANTHER" id="PTHR43877">
    <property type="entry name" value="AMINOALKYLPHOSPHONATE N-ACETYLTRANSFERASE-RELATED-RELATED"/>
    <property type="match status" value="1"/>
</dbReference>
<protein>
    <recommendedName>
        <fullName evidence="3">N-acetyltransferase domain-containing protein</fullName>
    </recommendedName>
</protein>
<keyword evidence="5" id="KW-1185">Reference proteome</keyword>
<organism evidence="4 5">
    <name type="scientific">Ktedonobacter robiniae</name>
    <dbReference type="NCBI Taxonomy" id="2778365"/>
    <lineage>
        <taxon>Bacteria</taxon>
        <taxon>Bacillati</taxon>
        <taxon>Chloroflexota</taxon>
        <taxon>Ktedonobacteria</taxon>
        <taxon>Ktedonobacterales</taxon>
        <taxon>Ktedonobacteraceae</taxon>
        <taxon>Ktedonobacter</taxon>
    </lineage>
</organism>
<evidence type="ECO:0000259" key="3">
    <source>
        <dbReference type="PROSITE" id="PS51186"/>
    </source>
</evidence>
<dbReference type="PANTHER" id="PTHR43877:SF6">
    <property type="entry name" value="GCN5-RELATED N-ACETYLTRANSFERASE"/>
    <property type="match status" value="1"/>
</dbReference>
<keyword evidence="2" id="KW-0012">Acyltransferase</keyword>
<evidence type="ECO:0000256" key="2">
    <source>
        <dbReference type="ARBA" id="ARBA00023315"/>
    </source>
</evidence>
<name>A0ABQ3UY18_9CHLR</name>
<dbReference type="RefSeq" id="WP_201373936.1">
    <property type="nucleotide sequence ID" value="NZ_BNJG01000002.1"/>
</dbReference>
<dbReference type="Pfam" id="PF00583">
    <property type="entry name" value="Acetyltransf_1"/>
    <property type="match status" value="1"/>
</dbReference>
<sequence length="202" mass="23023">MGQNHPVPLKDIRCENVTDEVLASYAEKGYMLTFAEEVMRYDLSRALSQIALPFKVSYFSWAPERTHDFFTVYDASFRERPGFPGWSETEWVHWTSGDPAFRPDMSVLAVVQDQVVGFVTNAEDEEMPAQHGYLIQIGVHPEWRGQGLGAALITHALQTWRKAGKKAVILHVNVNNPGAIRLYQQLGFVVVRRRGKFAQQMR</sequence>
<dbReference type="CDD" id="cd04301">
    <property type="entry name" value="NAT_SF"/>
    <property type="match status" value="1"/>
</dbReference>
<proteinExistence type="predicted"/>
<dbReference type="InterPro" id="IPR050832">
    <property type="entry name" value="Bact_Acetyltransf"/>
</dbReference>
<reference evidence="4 5" key="1">
    <citation type="journal article" date="2021" name="Int. J. Syst. Evol. Microbiol.">
        <title>Reticulibacter mediterranei gen. nov., sp. nov., within the new family Reticulibacteraceae fam. nov., and Ktedonospora formicarum gen. nov., sp. nov., Ktedonobacter robiniae sp. nov., Dictyobacter formicarum sp. nov. and Dictyobacter arantiisoli sp. nov., belonging to the class Ktedonobacteria.</title>
        <authorList>
            <person name="Yabe S."/>
            <person name="Zheng Y."/>
            <person name="Wang C.M."/>
            <person name="Sakai Y."/>
            <person name="Abe K."/>
            <person name="Yokota A."/>
            <person name="Donadio S."/>
            <person name="Cavaletti L."/>
            <person name="Monciardini P."/>
        </authorList>
    </citation>
    <scope>NUCLEOTIDE SEQUENCE [LARGE SCALE GENOMIC DNA]</scope>
    <source>
        <strain evidence="4 5">SOSP1-30</strain>
    </source>
</reference>
<gene>
    <name evidence="4" type="ORF">KSB_60370</name>
</gene>
<evidence type="ECO:0000313" key="5">
    <source>
        <dbReference type="Proteomes" id="UP000654345"/>
    </source>
</evidence>
<dbReference type="InterPro" id="IPR016181">
    <property type="entry name" value="Acyl_CoA_acyltransferase"/>
</dbReference>
<dbReference type="Proteomes" id="UP000654345">
    <property type="component" value="Unassembled WGS sequence"/>
</dbReference>
<dbReference type="PROSITE" id="PS51186">
    <property type="entry name" value="GNAT"/>
    <property type="match status" value="1"/>
</dbReference>
<dbReference type="InterPro" id="IPR000182">
    <property type="entry name" value="GNAT_dom"/>
</dbReference>
<feature type="domain" description="N-acetyltransferase" evidence="3">
    <location>
        <begin position="56"/>
        <end position="202"/>
    </location>
</feature>
<dbReference type="Gene3D" id="3.40.630.30">
    <property type="match status" value="1"/>
</dbReference>
<evidence type="ECO:0000256" key="1">
    <source>
        <dbReference type="ARBA" id="ARBA00022679"/>
    </source>
</evidence>
<keyword evidence="1" id="KW-0808">Transferase</keyword>